<dbReference type="PANTHER" id="PTHR36932">
    <property type="entry name" value="CAPSULAR POLYSACCHARIDE BIOSYNTHESIS PROTEIN"/>
    <property type="match status" value="1"/>
</dbReference>
<dbReference type="RefSeq" id="WP_093173303.1">
    <property type="nucleotide sequence ID" value="NZ_FNCN01000026.1"/>
</dbReference>
<dbReference type="AlphaFoldDB" id="A0A1G8GBQ8"/>
<dbReference type="GO" id="GO:0016874">
    <property type="term" value="F:ligase activity"/>
    <property type="evidence" value="ECO:0007669"/>
    <property type="project" value="UniProtKB-KW"/>
</dbReference>
<accession>A0A1G8GBQ8</accession>
<sequence length="412" mass="45861">MYGQPTAAIVDQVRDIPIYHTSIAQGHFPILEKPQIADGFPYNWMTPRLAAALETGEAELVLSTGTDHARTQLIRPPLFLLKSYYRLWSEHPDISHTWRQGCARVSLTTVLATEHVARVNANKRGEAPAGVPGLDERRLDDRTMYVNLALDPALWQRDDVERMIGEIRAVADGHPQGLYHLDCSGYHLAHLMRKAVAWGLWDTFPQPASIVTAYEYTPVNVRAYLQRHFGVPIIDLFGSAELGYLFYSDGNSRYVPYLDRMSVELVPVTPGSQIYSVIVTSMRNPYMPLIRYRSGDCVRTYDGSPDPTKVSRICGRELELLATPNGPVSQGDLDDSVAAASSRVFTYKLRVTGQTEGRLDYTTFDGEPLDPSESAALAKHTEELTGVRYGTAHHARIPIGASGKYAWLATEP</sequence>
<dbReference type="EMBL" id="FNCN01000026">
    <property type="protein sequence ID" value="SDH91783.1"/>
    <property type="molecule type" value="Genomic_DNA"/>
</dbReference>
<dbReference type="PANTHER" id="PTHR36932:SF1">
    <property type="entry name" value="CAPSULAR POLYSACCHARIDE BIOSYNTHESIS PROTEIN"/>
    <property type="match status" value="1"/>
</dbReference>
<dbReference type="InterPro" id="IPR053158">
    <property type="entry name" value="CapK_Type1_Caps_Biosynth"/>
</dbReference>
<dbReference type="OrthoDB" id="580775at2"/>
<reference evidence="1 2" key="1">
    <citation type="submission" date="2016-10" db="EMBL/GenBank/DDBJ databases">
        <authorList>
            <person name="de Groot N.N."/>
        </authorList>
    </citation>
    <scope>NUCLEOTIDE SEQUENCE [LARGE SCALE GENOMIC DNA]</scope>
    <source>
        <strain evidence="1 2">CPCC 201354</strain>
    </source>
</reference>
<protein>
    <submittedName>
        <fullName evidence="1">Phenylacetate-CoA ligase</fullName>
    </submittedName>
</protein>
<name>A0A1G8GBQ8_9ACTN</name>
<keyword evidence="2" id="KW-1185">Reference proteome</keyword>
<dbReference type="Proteomes" id="UP000198923">
    <property type="component" value="Unassembled WGS sequence"/>
</dbReference>
<evidence type="ECO:0000313" key="1">
    <source>
        <dbReference type="EMBL" id="SDH91783.1"/>
    </source>
</evidence>
<keyword evidence="1" id="KW-0436">Ligase</keyword>
<proteinExistence type="predicted"/>
<dbReference type="Gene3D" id="3.40.50.12780">
    <property type="entry name" value="N-terminal domain of ligase-like"/>
    <property type="match status" value="1"/>
</dbReference>
<dbReference type="STRING" id="504805.SAMN05421505_12659"/>
<organism evidence="1 2">
    <name type="scientific">Sinosporangium album</name>
    <dbReference type="NCBI Taxonomy" id="504805"/>
    <lineage>
        <taxon>Bacteria</taxon>
        <taxon>Bacillati</taxon>
        <taxon>Actinomycetota</taxon>
        <taxon>Actinomycetes</taxon>
        <taxon>Streptosporangiales</taxon>
        <taxon>Streptosporangiaceae</taxon>
        <taxon>Sinosporangium</taxon>
    </lineage>
</organism>
<gene>
    <name evidence="1" type="ORF">SAMN05421505_12659</name>
</gene>
<evidence type="ECO:0000313" key="2">
    <source>
        <dbReference type="Proteomes" id="UP000198923"/>
    </source>
</evidence>
<dbReference type="InterPro" id="IPR042099">
    <property type="entry name" value="ANL_N_sf"/>
</dbReference>